<dbReference type="Pfam" id="PF12275">
    <property type="entry name" value="DUF3616"/>
    <property type="match status" value="1"/>
</dbReference>
<organism evidence="2 3">
    <name type="scientific">Gramella jeungdoensis</name>
    <dbReference type="NCBI Taxonomy" id="708091"/>
    <lineage>
        <taxon>Bacteria</taxon>
        <taxon>Pseudomonadati</taxon>
        <taxon>Bacteroidota</taxon>
        <taxon>Flavobacteriia</taxon>
        <taxon>Flavobacteriales</taxon>
        <taxon>Flavobacteriaceae</taxon>
        <taxon>Christiangramia</taxon>
    </lineage>
</organism>
<dbReference type="RefSeq" id="WP_252113658.1">
    <property type="nucleotide sequence ID" value="NZ_JAMSCK010000004.1"/>
</dbReference>
<reference evidence="2" key="1">
    <citation type="submission" date="2022-06" db="EMBL/GenBank/DDBJ databases">
        <title>Gramella sediminis sp. nov., isolated from deep-sea sediment of the Indian Ocean.</title>
        <authorList>
            <person name="Yang L."/>
        </authorList>
    </citation>
    <scope>NUCLEOTIDE SEQUENCE</scope>
    <source>
        <strain evidence="2">HMD3159</strain>
    </source>
</reference>
<keyword evidence="3" id="KW-1185">Reference proteome</keyword>
<gene>
    <name evidence="2" type="ORF">NE848_11420</name>
</gene>
<dbReference type="InterPro" id="IPR022060">
    <property type="entry name" value="DUF3616"/>
</dbReference>
<accession>A0ABT0Z2P4</accession>
<dbReference type="Proteomes" id="UP001155077">
    <property type="component" value="Unassembled WGS sequence"/>
</dbReference>
<sequence length="363" mass="41343">MKSKIAMKPNQKRPAHKCLIQFDKNYSNLEDLRNEISSSLATDDNLWLSYDEDAGIERLTRTERGFGYHKHYELFDFFDLPGGKGEADMEALAYEEPFLWFCGSMSLKRDSPDPDDSLEEQLDDLSDVDIDENRFSLGCIPCIKKDGSYELLNEAEYKGKKIRPLMLRGGTKSTELHNALMRDEHLERFMMIPCKDNGFDIEGLAVYKDRIFIGLRGPVLNGFAVILEIGCKEFDGELLLSKRPIEEKLYRKHFIDLRGMGIRELNITKNGDLYLLAGPTMDLDGTISIYRIKGGLPDQHASVIHDAERLFDVVRGAELEHGADKAEGMAFLSDNKVLITYDSPIKDRLEGDTGVWMDCYDLD</sequence>
<evidence type="ECO:0000259" key="1">
    <source>
        <dbReference type="Pfam" id="PF12275"/>
    </source>
</evidence>
<protein>
    <submittedName>
        <fullName evidence="2">DUF3616 domain-containing protein</fullName>
    </submittedName>
</protein>
<feature type="domain" description="DUF3616" evidence="1">
    <location>
        <begin position="35"/>
        <end position="358"/>
    </location>
</feature>
<comment type="caution">
    <text evidence="2">The sequence shown here is derived from an EMBL/GenBank/DDBJ whole genome shotgun (WGS) entry which is preliminary data.</text>
</comment>
<name>A0ABT0Z2P4_9FLAO</name>
<dbReference type="EMBL" id="JAMSCK010000004">
    <property type="protein sequence ID" value="MCM8569992.1"/>
    <property type="molecule type" value="Genomic_DNA"/>
</dbReference>
<evidence type="ECO:0000313" key="3">
    <source>
        <dbReference type="Proteomes" id="UP001155077"/>
    </source>
</evidence>
<proteinExistence type="predicted"/>
<evidence type="ECO:0000313" key="2">
    <source>
        <dbReference type="EMBL" id="MCM8569992.1"/>
    </source>
</evidence>